<evidence type="ECO:0000256" key="3">
    <source>
        <dbReference type="ARBA" id="ARBA00007460"/>
    </source>
</evidence>
<protein>
    <recommendedName>
        <fullName evidence="4">Cilia- and flagella-associated protein 36</fullName>
    </recommendedName>
    <alternativeName>
        <fullName evidence="9">Coiled-coil domain-containing protein 104</fullName>
    </alternativeName>
</protein>
<evidence type="ECO:0000256" key="7">
    <source>
        <dbReference type="ARBA" id="ARBA00023069"/>
    </source>
</evidence>
<evidence type="ECO:0000313" key="12">
    <source>
        <dbReference type="EMBL" id="GMH77819.1"/>
    </source>
</evidence>
<proteinExistence type="inferred from homology"/>
<gene>
    <name evidence="12" type="ORF">TL16_g07544</name>
</gene>
<dbReference type="InterPro" id="IPR038888">
    <property type="entry name" value="CFAP36"/>
</dbReference>
<reference evidence="13" key="1">
    <citation type="journal article" date="2023" name="Commun. Biol.">
        <title>Genome analysis of Parmales, the sister group of diatoms, reveals the evolutionary specialization of diatoms from phago-mixotrophs to photoautotrophs.</title>
        <authorList>
            <person name="Ban H."/>
            <person name="Sato S."/>
            <person name="Yoshikawa S."/>
            <person name="Yamada K."/>
            <person name="Nakamura Y."/>
            <person name="Ichinomiya M."/>
            <person name="Sato N."/>
            <person name="Blanc-Mathieu R."/>
            <person name="Endo H."/>
            <person name="Kuwata A."/>
            <person name="Ogata H."/>
        </authorList>
    </citation>
    <scope>NUCLEOTIDE SEQUENCE [LARGE SCALE GENOMIC DNA]</scope>
</reference>
<comment type="similarity">
    <text evidence="3">Belongs to the CFAP36 family.</text>
</comment>
<evidence type="ECO:0000256" key="2">
    <source>
        <dbReference type="ARBA" id="ARBA00004496"/>
    </source>
</evidence>
<sequence length="197" mass="22551">MSESKYEDLDTEEAKTDYQQALLKRAMSYCWSEAFLGRFRRFFSENAGVFEDHAQEHMNFTKTEDCSTPTVEHDLSHHKCFAEYLEMFESTLEAFVEEEGSTSADFFQQLSDCKENPRITPEENLFIQCLLASADYESFYSVMIKEAKKLIVMKNAGKIYDGPTEIATPTAGEGKEGDLDDFEDLDINDGESKDARK</sequence>
<dbReference type="PANTHER" id="PTHR21532">
    <property type="entry name" value="PHOSPHODIESTERASE HL"/>
    <property type="match status" value="1"/>
</dbReference>
<dbReference type="Proteomes" id="UP001162640">
    <property type="component" value="Unassembled WGS sequence"/>
</dbReference>
<feature type="compositionally biased region" description="Acidic residues" evidence="10">
    <location>
        <begin position="178"/>
        <end position="189"/>
    </location>
</feature>
<evidence type="ECO:0000256" key="8">
    <source>
        <dbReference type="ARBA" id="ARBA00023273"/>
    </source>
</evidence>
<dbReference type="EMBL" id="BLQM01000239">
    <property type="protein sequence ID" value="GMH77819.1"/>
    <property type="molecule type" value="Genomic_DNA"/>
</dbReference>
<evidence type="ECO:0000256" key="5">
    <source>
        <dbReference type="ARBA" id="ARBA00022490"/>
    </source>
</evidence>
<dbReference type="Pfam" id="PF11527">
    <property type="entry name" value="ARL2_Bind_BART"/>
    <property type="match status" value="1"/>
</dbReference>
<dbReference type="Gene3D" id="1.20.1520.10">
    <property type="entry name" value="ADP-ribosylation factor-like 2-binding protein, domain"/>
    <property type="match status" value="1"/>
</dbReference>
<dbReference type="GO" id="GO:0097546">
    <property type="term" value="C:ciliary base"/>
    <property type="evidence" value="ECO:0007669"/>
    <property type="project" value="TreeGrafter"/>
</dbReference>
<evidence type="ECO:0000256" key="10">
    <source>
        <dbReference type="SAM" id="MobiDB-lite"/>
    </source>
</evidence>
<accession>A0A9W7AU23</accession>
<keyword evidence="8" id="KW-0966">Cell projection</keyword>
<dbReference type="PANTHER" id="PTHR21532:SF0">
    <property type="entry name" value="CILIA- AND FLAGELLA-ASSOCIATED PROTEIN 36"/>
    <property type="match status" value="1"/>
</dbReference>
<comment type="subcellular location">
    <subcellularLocation>
        <location evidence="1">Cell projection</location>
        <location evidence="1">Cilium</location>
    </subcellularLocation>
    <subcellularLocation>
        <location evidence="2">Cytoplasm</location>
    </subcellularLocation>
</comment>
<comment type="caution">
    <text evidence="12">The sequence shown here is derived from an EMBL/GenBank/DDBJ whole genome shotgun (WGS) entry which is preliminary data.</text>
</comment>
<dbReference type="GO" id="GO:0005930">
    <property type="term" value="C:axoneme"/>
    <property type="evidence" value="ECO:0007669"/>
    <property type="project" value="TreeGrafter"/>
</dbReference>
<evidence type="ECO:0000256" key="4">
    <source>
        <dbReference type="ARBA" id="ARBA00021815"/>
    </source>
</evidence>
<organism evidence="12 13">
    <name type="scientific">Triparma laevis f. inornata</name>
    <dbReference type="NCBI Taxonomy" id="1714386"/>
    <lineage>
        <taxon>Eukaryota</taxon>
        <taxon>Sar</taxon>
        <taxon>Stramenopiles</taxon>
        <taxon>Ochrophyta</taxon>
        <taxon>Bolidophyceae</taxon>
        <taxon>Parmales</taxon>
        <taxon>Triparmaceae</taxon>
        <taxon>Triparma</taxon>
    </lineage>
</organism>
<name>A0A9W7AU23_9STRA</name>
<evidence type="ECO:0000256" key="6">
    <source>
        <dbReference type="ARBA" id="ARBA00023054"/>
    </source>
</evidence>
<dbReference type="AlphaFoldDB" id="A0A9W7AU23"/>
<feature type="domain" description="BART" evidence="11">
    <location>
        <begin position="20"/>
        <end position="149"/>
    </location>
</feature>
<evidence type="ECO:0000256" key="9">
    <source>
        <dbReference type="ARBA" id="ARBA00031593"/>
    </source>
</evidence>
<dbReference type="InterPro" id="IPR023379">
    <property type="entry name" value="BART_dom"/>
</dbReference>
<keyword evidence="7" id="KW-0969">Cilium</keyword>
<keyword evidence="5" id="KW-0963">Cytoplasm</keyword>
<evidence type="ECO:0000259" key="11">
    <source>
        <dbReference type="Pfam" id="PF11527"/>
    </source>
</evidence>
<evidence type="ECO:0000256" key="1">
    <source>
        <dbReference type="ARBA" id="ARBA00004138"/>
    </source>
</evidence>
<feature type="region of interest" description="Disordered" evidence="10">
    <location>
        <begin position="162"/>
        <end position="197"/>
    </location>
</feature>
<dbReference type="InterPro" id="IPR042541">
    <property type="entry name" value="BART_sf"/>
</dbReference>
<keyword evidence="6" id="KW-0175">Coiled coil</keyword>
<evidence type="ECO:0000313" key="13">
    <source>
        <dbReference type="Proteomes" id="UP001162640"/>
    </source>
</evidence>